<protein>
    <recommendedName>
        <fullName evidence="4">DUF2254 domain-containing protein</fullName>
    </recommendedName>
</protein>
<dbReference type="Pfam" id="PF10011">
    <property type="entry name" value="DUF2254"/>
    <property type="match status" value="1"/>
</dbReference>
<evidence type="ECO:0000256" key="1">
    <source>
        <dbReference type="SAM" id="Phobius"/>
    </source>
</evidence>
<gene>
    <name evidence="2" type="ORF">A9X01_21890</name>
</gene>
<dbReference type="AlphaFoldDB" id="A0A1A3C706"/>
<organism evidence="2 3">
    <name type="scientific">Mycobacterium asiaticum</name>
    <dbReference type="NCBI Taxonomy" id="1790"/>
    <lineage>
        <taxon>Bacteria</taxon>
        <taxon>Bacillati</taxon>
        <taxon>Actinomycetota</taxon>
        <taxon>Actinomycetes</taxon>
        <taxon>Mycobacteriales</taxon>
        <taxon>Mycobacteriaceae</taxon>
        <taxon>Mycobacterium</taxon>
    </lineage>
</organism>
<feature type="transmembrane region" description="Helical" evidence="1">
    <location>
        <begin position="80"/>
        <end position="106"/>
    </location>
</feature>
<dbReference type="STRING" id="1790.A5645_21350"/>
<keyword evidence="1" id="KW-0472">Membrane</keyword>
<feature type="transmembrane region" description="Helical" evidence="1">
    <location>
        <begin position="20"/>
        <end position="44"/>
    </location>
</feature>
<dbReference type="eggNOG" id="COG4325">
    <property type="taxonomic scope" value="Bacteria"/>
</dbReference>
<feature type="transmembrane region" description="Helical" evidence="1">
    <location>
        <begin position="118"/>
        <end position="136"/>
    </location>
</feature>
<comment type="caution">
    <text evidence="2">The sequence shown here is derived from an EMBL/GenBank/DDBJ whole genome shotgun (WGS) entry which is preliminary data.</text>
</comment>
<dbReference type="Proteomes" id="UP000093795">
    <property type="component" value="Unassembled WGS sequence"/>
</dbReference>
<keyword evidence="1" id="KW-1133">Transmembrane helix</keyword>
<sequence>MRPTAGTARPRRESGLRRALQEFLSVPLAIIAGFIVLAVITSVLDGSDAEWIKPAAHALSKLAPPQENQSMLRTVAPGMLTLMTITFVLLLTLVHRMADVFTWVVVEQFLRRRVNQAFFGYFAGLSAYYVVVLALVDPEHAVFSTAAALLLSVLALTGLVVFGYLVLDQLRPPSVVERIVQHTIATRTQQLNWLCRMRHEPQLEHLPALTVRSECSGYLVDIHLDTLRHALQAAQGEAEIEFIARLGSHFVTGSELATVRAENAGERARLADAVLGALRCGRERQLDREPSYGVHQLASMGWAAATQRDPEAALVTVDGLYVLLARWARESASAAGTGNGEQPLPIVYTDRTIPEVLAALSSIAVGAINGGQHQTCARVLDVFAKAIPQLSGDDQRKAATQLRYALPTATRHPFTADLDRALTGLGRVLSEYGHSDAASDLERVEARLNGQLPG</sequence>
<evidence type="ECO:0000313" key="2">
    <source>
        <dbReference type="EMBL" id="OBI82884.1"/>
    </source>
</evidence>
<name>A0A1A3C706_MYCAS</name>
<accession>A0A1A3C706</accession>
<dbReference type="InterPro" id="IPR018723">
    <property type="entry name" value="DUF2254_membrane"/>
</dbReference>
<feature type="transmembrane region" description="Helical" evidence="1">
    <location>
        <begin position="142"/>
        <end position="167"/>
    </location>
</feature>
<evidence type="ECO:0008006" key="4">
    <source>
        <dbReference type="Google" id="ProtNLM"/>
    </source>
</evidence>
<reference evidence="2 3" key="1">
    <citation type="submission" date="2016-06" db="EMBL/GenBank/DDBJ databases">
        <authorList>
            <person name="Kjaerup R.B."/>
            <person name="Dalgaard T.S."/>
            <person name="Juul-Madsen H.R."/>
        </authorList>
    </citation>
    <scope>NUCLEOTIDE SEQUENCE [LARGE SCALE GENOMIC DNA]</scope>
    <source>
        <strain evidence="2 3">1081914.2</strain>
    </source>
</reference>
<keyword evidence="1" id="KW-0812">Transmembrane</keyword>
<dbReference type="EMBL" id="LZKQ01000159">
    <property type="protein sequence ID" value="OBI82884.1"/>
    <property type="molecule type" value="Genomic_DNA"/>
</dbReference>
<proteinExistence type="predicted"/>
<dbReference type="OrthoDB" id="4661324at2"/>
<evidence type="ECO:0000313" key="3">
    <source>
        <dbReference type="Proteomes" id="UP000093795"/>
    </source>
</evidence>